<feature type="domain" description="PglD N-terminal" evidence="4">
    <location>
        <begin position="17"/>
        <end position="97"/>
    </location>
</feature>
<dbReference type="Proteomes" id="UP000251692">
    <property type="component" value="Unassembled WGS sequence"/>
</dbReference>
<dbReference type="Gene3D" id="2.160.10.10">
    <property type="entry name" value="Hexapeptide repeat proteins"/>
    <property type="match status" value="1"/>
</dbReference>
<evidence type="ECO:0000259" key="4">
    <source>
        <dbReference type="Pfam" id="PF17836"/>
    </source>
</evidence>
<dbReference type="EMBL" id="QMDV01000003">
    <property type="protein sequence ID" value="RAU82287.1"/>
    <property type="molecule type" value="Genomic_DNA"/>
</dbReference>
<organism evidence="5 6">
    <name type="scientific">Pontibacter arcticus</name>
    <dbReference type="NCBI Taxonomy" id="2080288"/>
    <lineage>
        <taxon>Bacteria</taxon>
        <taxon>Pseudomonadati</taxon>
        <taxon>Bacteroidota</taxon>
        <taxon>Cytophagia</taxon>
        <taxon>Cytophagales</taxon>
        <taxon>Hymenobacteraceae</taxon>
        <taxon>Pontibacter</taxon>
    </lineage>
</organism>
<comment type="caution">
    <text evidence="5">The sequence shown here is derived from an EMBL/GenBank/DDBJ whole genome shotgun (WGS) entry which is preliminary data.</text>
</comment>
<dbReference type="PANTHER" id="PTHR43300">
    <property type="entry name" value="ACETYLTRANSFERASE"/>
    <property type="match status" value="1"/>
</dbReference>
<feature type="binding site" evidence="3">
    <location>
        <position position="86"/>
    </location>
    <ligand>
        <name>substrate</name>
    </ligand>
</feature>
<sequence length="229" mass="24463">MSPSKSEIESILSQGKRICIIGTGGFGREVLCCLMDVIKHYGLKIEDIACFMVSDEDYKDTSVMGLPIYPRSSFDPAFFAVVVAVGNPQIRKRAVENFPANTQYVTVIHPTAILSDWVELGEGSIVTAGTILTCAIKIGKHAQLNLHTTIGHDCIIGDYFTTAPAANISGNCTIGECVYFGTNAAVRQGINICSNVTIGMGAIVVKPITTPGVYVGVPAHPLEKNKTKV</sequence>
<dbReference type="SUPFAM" id="SSF51161">
    <property type="entry name" value="Trimeric LpxA-like enzymes"/>
    <property type="match status" value="1"/>
</dbReference>
<dbReference type="InterPro" id="IPR011004">
    <property type="entry name" value="Trimer_LpxA-like_sf"/>
</dbReference>
<dbReference type="PANTHER" id="PTHR43300:SF7">
    <property type="entry name" value="UDP-N-ACETYLBACILLOSAMINE N-ACETYLTRANSFERASE"/>
    <property type="match status" value="1"/>
</dbReference>
<dbReference type="InterPro" id="IPR020019">
    <property type="entry name" value="AcTrfase_PglD-like"/>
</dbReference>
<keyword evidence="6" id="KW-1185">Reference proteome</keyword>
<dbReference type="InterPro" id="IPR050179">
    <property type="entry name" value="Trans_hexapeptide_repeat"/>
</dbReference>
<evidence type="ECO:0000313" key="5">
    <source>
        <dbReference type="EMBL" id="RAU82287.1"/>
    </source>
</evidence>
<feature type="site" description="Increases basicity of active site His" evidence="2">
    <location>
        <position position="153"/>
    </location>
</feature>
<feature type="active site" description="Proton acceptor" evidence="2">
    <location>
        <position position="152"/>
    </location>
</feature>
<dbReference type="Pfam" id="PF17836">
    <property type="entry name" value="PglD_N"/>
    <property type="match status" value="1"/>
</dbReference>
<keyword evidence="5" id="KW-0808">Transferase</keyword>
<evidence type="ECO:0000256" key="1">
    <source>
        <dbReference type="ARBA" id="ARBA00007274"/>
    </source>
</evidence>
<dbReference type="InterPro" id="IPR041561">
    <property type="entry name" value="PglD_N"/>
</dbReference>
<evidence type="ECO:0000313" key="6">
    <source>
        <dbReference type="Proteomes" id="UP000251692"/>
    </source>
</evidence>
<reference evidence="5 6" key="2">
    <citation type="submission" date="2018-07" db="EMBL/GenBank/DDBJ databases">
        <title>Pontibacter sp. 2b14 genomic sequence and assembly.</title>
        <authorList>
            <person name="Du Z.-J."/>
        </authorList>
    </citation>
    <scope>NUCLEOTIDE SEQUENCE [LARGE SCALE GENOMIC DNA]</scope>
    <source>
        <strain evidence="5 6">2b14</strain>
    </source>
</reference>
<comment type="similarity">
    <text evidence="1">Belongs to the transferase hexapeptide repeat family.</text>
</comment>
<evidence type="ECO:0000256" key="2">
    <source>
        <dbReference type="PIRSR" id="PIRSR620019-1"/>
    </source>
</evidence>
<dbReference type="RefSeq" id="WP_112305880.1">
    <property type="nucleotide sequence ID" value="NZ_QMDV01000003.1"/>
</dbReference>
<dbReference type="AlphaFoldDB" id="A0A364RDE7"/>
<dbReference type="GO" id="GO:0016740">
    <property type="term" value="F:transferase activity"/>
    <property type="evidence" value="ECO:0007669"/>
    <property type="project" value="UniProtKB-KW"/>
</dbReference>
<proteinExistence type="inferred from homology"/>
<dbReference type="NCBIfam" id="TIGR03570">
    <property type="entry name" value="NeuD_NnaD"/>
    <property type="match status" value="1"/>
</dbReference>
<reference evidence="5 6" key="1">
    <citation type="submission" date="2018-06" db="EMBL/GenBank/DDBJ databases">
        <authorList>
            <person name="Liu Z.-W."/>
        </authorList>
    </citation>
    <scope>NUCLEOTIDE SEQUENCE [LARGE SCALE GENOMIC DNA]</scope>
    <source>
        <strain evidence="5 6">2b14</strain>
    </source>
</reference>
<name>A0A364RDE7_9BACT</name>
<accession>A0A364RDE7</accession>
<dbReference type="CDD" id="cd03360">
    <property type="entry name" value="LbH_AT_putative"/>
    <property type="match status" value="1"/>
</dbReference>
<gene>
    <name evidence="5" type="ORF">DP923_10885</name>
</gene>
<dbReference type="Gene3D" id="3.40.50.20">
    <property type="match status" value="1"/>
</dbReference>
<evidence type="ECO:0000256" key="3">
    <source>
        <dbReference type="PIRSR" id="PIRSR620019-2"/>
    </source>
</evidence>
<protein>
    <submittedName>
        <fullName evidence="5">Transferase</fullName>
    </submittedName>
</protein>
<dbReference type="OrthoDB" id="708224at2"/>